<evidence type="ECO:0000313" key="3">
    <source>
        <dbReference type="Proteomes" id="UP000663570"/>
    </source>
</evidence>
<dbReference type="PANTHER" id="PTHR33495">
    <property type="entry name" value="ANTI-SIGMA FACTOR ANTAGONIST TM_1081-RELATED-RELATED"/>
    <property type="match status" value="1"/>
</dbReference>
<dbReference type="SUPFAM" id="SSF52091">
    <property type="entry name" value="SpoIIaa-like"/>
    <property type="match status" value="1"/>
</dbReference>
<keyword evidence="3" id="KW-1185">Reference proteome</keyword>
<evidence type="ECO:0000313" key="2">
    <source>
        <dbReference type="EMBL" id="QSI75982.1"/>
    </source>
</evidence>
<dbReference type="InterPro" id="IPR002645">
    <property type="entry name" value="STAS_dom"/>
</dbReference>
<dbReference type="PANTHER" id="PTHR33495:SF15">
    <property type="entry name" value="STAS DOMAIN-CONTAINING PROTEIN"/>
    <property type="match status" value="1"/>
</dbReference>
<dbReference type="Gene3D" id="3.30.750.24">
    <property type="entry name" value="STAS domain"/>
    <property type="match status" value="1"/>
</dbReference>
<evidence type="ECO:0000259" key="1">
    <source>
        <dbReference type="PROSITE" id="PS50801"/>
    </source>
</evidence>
<dbReference type="Proteomes" id="UP000663570">
    <property type="component" value="Chromosome"/>
</dbReference>
<dbReference type="EMBL" id="CP071060">
    <property type="protein sequence ID" value="QSI75982.1"/>
    <property type="molecule type" value="Genomic_DNA"/>
</dbReference>
<gene>
    <name evidence="2" type="ORF">JY500_16070</name>
</gene>
<name>A0ABX7M2I8_9RHOO</name>
<dbReference type="InterPro" id="IPR036513">
    <property type="entry name" value="STAS_dom_sf"/>
</dbReference>
<reference evidence="2 3" key="1">
    <citation type="submission" date="2021-02" db="EMBL/GenBank/DDBJ databases">
        <title>Niveibacterium changnyeongensis HC41.</title>
        <authorList>
            <person name="Kang M."/>
        </authorList>
    </citation>
    <scope>NUCLEOTIDE SEQUENCE [LARGE SCALE GENOMIC DNA]</scope>
    <source>
        <strain evidence="2 3">HC41</strain>
    </source>
</reference>
<dbReference type="Pfam" id="PF13466">
    <property type="entry name" value="STAS_2"/>
    <property type="match status" value="1"/>
</dbReference>
<dbReference type="CDD" id="cd07043">
    <property type="entry name" value="STAS_anti-anti-sigma_factors"/>
    <property type="match status" value="1"/>
</dbReference>
<feature type="domain" description="STAS" evidence="1">
    <location>
        <begin position="1"/>
        <end position="96"/>
    </location>
</feature>
<protein>
    <submittedName>
        <fullName evidence="2">STAS domain-containing protein</fullName>
    </submittedName>
</protein>
<sequence length="96" mass="10390">MVNSEGAATICLKGNFVFQMHREFSAALGNALLPEVPEIVINLADVSYIDSAALGMLLVARSRALERGKRVAISGAVGHVLQVLHIANFEKLFEIR</sequence>
<organism evidence="2 3">
    <name type="scientific">Niveibacterium microcysteis</name>
    <dbReference type="NCBI Taxonomy" id="2811415"/>
    <lineage>
        <taxon>Bacteria</taxon>
        <taxon>Pseudomonadati</taxon>
        <taxon>Pseudomonadota</taxon>
        <taxon>Betaproteobacteria</taxon>
        <taxon>Rhodocyclales</taxon>
        <taxon>Rhodocyclaceae</taxon>
        <taxon>Niveibacterium</taxon>
    </lineage>
</organism>
<proteinExistence type="predicted"/>
<dbReference type="InterPro" id="IPR058548">
    <property type="entry name" value="MlaB-like_STAS"/>
</dbReference>
<accession>A0ABX7M2I8</accession>
<dbReference type="PROSITE" id="PS50801">
    <property type="entry name" value="STAS"/>
    <property type="match status" value="1"/>
</dbReference>
<dbReference type="RefSeq" id="WP_206253797.1">
    <property type="nucleotide sequence ID" value="NZ_CP071060.1"/>
</dbReference>